<dbReference type="Proteomes" id="UP001328107">
    <property type="component" value="Unassembled WGS sequence"/>
</dbReference>
<keyword evidence="1" id="KW-0489">Methyltransferase</keyword>
<reference evidence="6" key="1">
    <citation type="submission" date="2022-10" db="EMBL/GenBank/DDBJ databases">
        <title>Genome assembly of Pristionchus species.</title>
        <authorList>
            <person name="Yoshida K."/>
            <person name="Sommer R.J."/>
        </authorList>
    </citation>
    <scope>NUCLEOTIDE SEQUENCE [LARGE SCALE GENOMIC DNA]</scope>
    <source>
        <strain evidence="6">RS5460</strain>
    </source>
</reference>
<accession>A0AAN5C8B6</accession>
<evidence type="ECO:0000313" key="5">
    <source>
        <dbReference type="EMBL" id="GMR33632.1"/>
    </source>
</evidence>
<dbReference type="EMBL" id="BTRK01000001">
    <property type="protein sequence ID" value="GMR33632.1"/>
    <property type="molecule type" value="Genomic_DNA"/>
</dbReference>
<keyword evidence="2" id="KW-0808">Transferase</keyword>
<name>A0AAN5C8B6_9BILA</name>
<protein>
    <recommendedName>
        <fullName evidence="4">SAM-dependent MTase TRM10-type domain-containing protein</fullName>
    </recommendedName>
</protein>
<dbReference type="PANTHER" id="PTHR13563:SF12">
    <property type="entry name" value="PROTEIN CBG09110"/>
    <property type="match status" value="1"/>
</dbReference>
<keyword evidence="3" id="KW-0949">S-adenosyl-L-methionine</keyword>
<dbReference type="InterPro" id="IPR007356">
    <property type="entry name" value="tRNA_m1G_MeTrfase_euk"/>
</dbReference>
<feature type="non-terminal residue" evidence="5">
    <location>
        <position position="363"/>
    </location>
</feature>
<dbReference type="InterPro" id="IPR038459">
    <property type="entry name" value="MT_TRM10-typ_sf"/>
</dbReference>
<comment type="caution">
    <text evidence="5">The sequence shown here is derived from an EMBL/GenBank/DDBJ whole genome shotgun (WGS) entry which is preliminary data.</text>
</comment>
<dbReference type="PROSITE" id="PS51675">
    <property type="entry name" value="SAM_MT_TRM10"/>
    <property type="match status" value="1"/>
</dbReference>
<evidence type="ECO:0000259" key="4">
    <source>
        <dbReference type="PROSITE" id="PS51675"/>
    </source>
</evidence>
<dbReference type="GO" id="GO:0032259">
    <property type="term" value="P:methylation"/>
    <property type="evidence" value="ECO:0007669"/>
    <property type="project" value="UniProtKB-KW"/>
</dbReference>
<dbReference type="GO" id="GO:0005739">
    <property type="term" value="C:mitochondrion"/>
    <property type="evidence" value="ECO:0007669"/>
    <property type="project" value="TreeGrafter"/>
</dbReference>
<dbReference type="PANTHER" id="PTHR13563">
    <property type="entry name" value="TRNA (GUANINE-9-) METHYLTRANSFERASE"/>
    <property type="match status" value="1"/>
</dbReference>
<dbReference type="Gene3D" id="3.40.1280.30">
    <property type="match status" value="1"/>
</dbReference>
<dbReference type="GO" id="GO:0070131">
    <property type="term" value="P:positive regulation of mitochondrial translation"/>
    <property type="evidence" value="ECO:0007669"/>
    <property type="project" value="TreeGrafter"/>
</dbReference>
<dbReference type="InterPro" id="IPR028564">
    <property type="entry name" value="MT_TRM10-typ"/>
</dbReference>
<dbReference type="GO" id="GO:0097745">
    <property type="term" value="P:mitochondrial tRNA 5'-end processing"/>
    <property type="evidence" value="ECO:0007669"/>
    <property type="project" value="TreeGrafter"/>
</dbReference>
<feature type="domain" description="SAM-dependent MTase TRM10-type" evidence="4">
    <location>
        <begin position="173"/>
        <end position="363"/>
    </location>
</feature>
<keyword evidence="6" id="KW-1185">Reference proteome</keyword>
<dbReference type="GO" id="GO:0005654">
    <property type="term" value="C:nucleoplasm"/>
    <property type="evidence" value="ECO:0007669"/>
    <property type="project" value="TreeGrafter"/>
</dbReference>
<feature type="non-terminal residue" evidence="5">
    <location>
        <position position="1"/>
    </location>
</feature>
<dbReference type="AlphaFoldDB" id="A0AAN5C8B6"/>
<proteinExistence type="predicted"/>
<evidence type="ECO:0000256" key="3">
    <source>
        <dbReference type="ARBA" id="ARBA00022691"/>
    </source>
</evidence>
<dbReference type="GO" id="GO:0000049">
    <property type="term" value="F:tRNA binding"/>
    <property type="evidence" value="ECO:0007669"/>
    <property type="project" value="TreeGrafter"/>
</dbReference>
<gene>
    <name evidence="5" type="ORF">PMAYCL1PPCAC_03827</name>
</gene>
<sequence length="363" mass="42269">AMIRGLTRFLRYRKGFSERFVRNHWATPSSTETQEGPPDSNFAASFKQKLLPSQQFREGLSESEKKRLELLIKQTQLYCYLARKVPTTLSDEEWSKLLNVRSVSELVSKLEFIAVTARREELDRLKKNGGERFTAIQEQEEKRYNAGGMGYGPQLYELVSNPLRRKSRDNLMKGANVWSSLRLMDEHPTIVFDMQYVFDRQHDREHTIKKQLQYCITENMYSRRPLPLILSNVPDNKNGKFYTENVLGFWGNEYRHQMILPDVEKVSPRAAVIKATGKTNPKIVYISRHARRVLDGPLNADAYVLCASFDNNRESFIAANNQKIHAYRLPIQKYCNWQYGAHVLPLPNLMRLFRDLVQSGGDW</sequence>
<evidence type="ECO:0000256" key="2">
    <source>
        <dbReference type="ARBA" id="ARBA00022679"/>
    </source>
</evidence>
<dbReference type="GO" id="GO:0008168">
    <property type="term" value="F:methyltransferase activity"/>
    <property type="evidence" value="ECO:0007669"/>
    <property type="project" value="UniProtKB-KW"/>
</dbReference>
<evidence type="ECO:0000256" key="1">
    <source>
        <dbReference type="ARBA" id="ARBA00022603"/>
    </source>
</evidence>
<evidence type="ECO:0000313" key="6">
    <source>
        <dbReference type="Proteomes" id="UP001328107"/>
    </source>
</evidence>
<organism evidence="5 6">
    <name type="scientific">Pristionchus mayeri</name>
    <dbReference type="NCBI Taxonomy" id="1317129"/>
    <lineage>
        <taxon>Eukaryota</taxon>
        <taxon>Metazoa</taxon>
        <taxon>Ecdysozoa</taxon>
        <taxon>Nematoda</taxon>
        <taxon>Chromadorea</taxon>
        <taxon>Rhabditida</taxon>
        <taxon>Rhabditina</taxon>
        <taxon>Diplogasteromorpha</taxon>
        <taxon>Diplogasteroidea</taxon>
        <taxon>Neodiplogasteridae</taxon>
        <taxon>Pristionchus</taxon>
    </lineage>
</organism>